<sequence length="819" mass="88319">MERVSEGRDGAKRSKKPRQDDWGVERRSIGGPERDTEGTASGDFPTEAELIALKDSKRAWLVCFSACLVQVVIVGVLHTFGLFFIVFIEEFKCSKAKAAWIGSGCYGISMILGPLASVLINRCGSRPVVMTGCVICSFSLVVTSFATSIDAMYGTFTVIYGIGCCLAYTPTMCIAGDYFHAYMTLATGIMTSGSSIGTLVLTPLAQTLITCAGWRQTLRVFAGLALLCVGCAWTFKPLYKKPKSSVDRIKKSVARRLMNDLQLWKNKVFIVWSIAISCVMFGQYIPYVHLVAHVVDIGIDHKTASMLLTILGAATATGRILFGKIVEYGYLNRLHLHQLSIVITGTGCMLLPLIRSVPGLITYVVFVGLVDGCYVVLLPVLTSTLFVEQRVLAWGFLACVNSITFTLGPPVAGWIYDATGSYNLSFHVAGVPVITGALILFFIPWAQKTATSTNILLAARSYDEMSDTCSDVDILDSQAAQNRGSSTEDDGSDVDNVITIKTPTSYVFVDVAKNEVTHKPRSRRCSRDSQPSIGDHGDAHMMGDGKIPEKVWEAVEILRAQSKTIMSLDEVQLQDTSTGRSVRSGHSAGGCSTSRSPTTSIAQSRLSNRDDSIRSRSIATPGGERRRDLSELVDTFEYDDRSSMLSSAFCRSPLTSSVSPRMLDPTHTVSPVMPRHSPAAMTLGSLHAPLSPTVASLHPSTHSPQLTGNACATLSPCTMTSPHAPGISPQLSGAHHVPVSPTQPQLHQANPSPLHPFDPLMSHHCLPPLREEVVSLVGEECAGAFVAPTQSRSGTGSPTHGSEPVIFRMSDISLNGDFK</sequence>
<evidence type="ECO:0000256" key="1">
    <source>
        <dbReference type="ARBA" id="ARBA00004141"/>
    </source>
</evidence>
<keyword evidence="6" id="KW-1185">Reference proteome</keyword>
<feature type="transmembrane region" description="Helical" evidence="3">
    <location>
        <begin position="393"/>
        <end position="416"/>
    </location>
</feature>
<feature type="domain" description="Major facilitator superfamily (MFS) profile" evidence="4">
    <location>
        <begin position="59"/>
        <end position="448"/>
    </location>
</feature>
<comment type="subcellular location">
    <subcellularLocation>
        <location evidence="1">Membrane</location>
        <topology evidence="1">Multi-pass membrane protein</topology>
    </subcellularLocation>
</comment>
<feature type="compositionally biased region" description="Polar residues" evidence="2">
    <location>
        <begin position="590"/>
        <end position="603"/>
    </location>
</feature>
<feature type="transmembrane region" description="Helical" evidence="3">
    <location>
        <begin position="59"/>
        <end position="88"/>
    </location>
</feature>
<dbReference type="PANTHER" id="PTHR11360">
    <property type="entry name" value="MONOCARBOXYLATE TRANSPORTER"/>
    <property type="match status" value="1"/>
</dbReference>
<keyword evidence="3" id="KW-0472">Membrane</keyword>
<feature type="transmembrane region" description="Helical" evidence="3">
    <location>
        <begin position="151"/>
        <end position="169"/>
    </location>
</feature>
<reference evidence="5" key="1">
    <citation type="journal article" date="2023" name="Mol. Biol. Evol.">
        <title>Third-Generation Sequencing Reveals the Adaptive Role of the Epigenome in Three Deep-Sea Polychaetes.</title>
        <authorList>
            <person name="Perez M."/>
            <person name="Aroh O."/>
            <person name="Sun Y."/>
            <person name="Lan Y."/>
            <person name="Juniper S.K."/>
            <person name="Young C.R."/>
            <person name="Angers B."/>
            <person name="Qian P.Y."/>
        </authorList>
    </citation>
    <scope>NUCLEOTIDE SEQUENCE</scope>
    <source>
        <strain evidence="5">R07B-5</strain>
    </source>
</reference>
<protein>
    <recommendedName>
        <fullName evidence="4">Major facilitator superfamily (MFS) profile domain-containing protein</fullName>
    </recommendedName>
</protein>
<evidence type="ECO:0000259" key="4">
    <source>
        <dbReference type="PROSITE" id="PS50850"/>
    </source>
</evidence>
<proteinExistence type="predicted"/>
<accession>A0AAD9UHG4</accession>
<dbReference type="Proteomes" id="UP001209878">
    <property type="component" value="Unassembled WGS sequence"/>
</dbReference>
<evidence type="ECO:0000313" key="5">
    <source>
        <dbReference type="EMBL" id="KAK2189535.1"/>
    </source>
</evidence>
<dbReference type="InterPro" id="IPR020846">
    <property type="entry name" value="MFS_dom"/>
</dbReference>
<evidence type="ECO:0000313" key="6">
    <source>
        <dbReference type="Proteomes" id="UP001209878"/>
    </source>
</evidence>
<dbReference type="SUPFAM" id="SSF103473">
    <property type="entry name" value="MFS general substrate transporter"/>
    <property type="match status" value="1"/>
</dbReference>
<feature type="transmembrane region" description="Helical" evidence="3">
    <location>
        <begin position="334"/>
        <end position="354"/>
    </location>
</feature>
<dbReference type="Gene3D" id="1.20.1250.20">
    <property type="entry name" value="MFS general substrate transporter like domains"/>
    <property type="match status" value="2"/>
</dbReference>
<dbReference type="InterPro" id="IPR011701">
    <property type="entry name" value="MFS"/>
</dbReference>
<feature type="compositionally biased region" description="Basic and acidic residues" evidence="2">
    <location>
        <begin position="1"/>
        <end position="37"/>
    </location>
</feature>
<evidence type="ECO:0000256" key="3">
    <source>
        <dbReference type="SAM" id="Phobius"/>
    </source>
</evidence>
<feature type="transmembrane region" description="Helical" evidence="3">
    <location>
        <begin position="268"/>
        <end position="285"/>
    </location>
</feature>
<feature type="transmembrane region" description="Helical" evidence="3">
    <location>
        <begin position="305"/>
        <end position="322"/>
    </location>
</feature>
<feature type="transmembrane region" description="Helical" evidence="3">
    <location>
        <begin position="360"/>
        <end position="381"/>
    </location>
</feature>
<dbReference type="EMBL" id="JAODUO010000103">
    <property type="protein sequence ID" value="KAK2189535.1"/>
    <property type="molecule type" value="Genomic_DNA"/>
</dbReference>
<gene>
    <name evidence="5" type="ORF">NP493_103g04016</name>
</gene>
<dbReference type="Pfam" id="PF07690">
    <property type="entry name" value="MFS_1"/>
    <property type="match status" value="1"/>
</dbReference>
<dbReference type="PROSITE" id="PS50850">
    <property type="entry name" value="MFS"/>
    <property type="match status" value="1"/>
</dbReference>
<keyword evidence="3" id="KW-1133">Transmembrane helix</keyword>
<feature type="transmembrane region" description="Helical" evidence="3">
    <location>
        <begin position="181"/>
        <end position="205"/>
    </location>
</feature>
<evidence type="ECO:0000256" key="2">
    <source>
        <dbReference type="SAM" id="MobiDB-lite"/>
    </source>
</evidence>
<dbReference type="CDD" id="cd17352">
    <property type="entry name" value="MFS_MCT_SLC16"/>
    <property type="match status" value="1"/>
</dbReference>
<dbReference type="GO" id="GO:0016020">
    <property type="term" value="C:membrane"/>
    <property type="evidence" value="ECO:0007669"/>
    <property type="project" value="UniProtKB-SubCell"/>
</dbReference>
<dbReference type="InterPro" id="IPR050327">
    <property type="entry name" value="Proton-linked_MCT"/>
</dbReference>
<feature type="region of interest" description="Disordered" evidence="2">
    <location>
        <begin position="1"/>
        <end position="42"/>
    </location>
</feature>
<dbReference type="AlphaFoldDB" id="A0AAD9UHG4"/>
<feature type="region of interest" description="Disordered" evidence="2">
    <location>
        <begin position="571"/>
        <end position="626"/>
    </location>
</feature>
<dbReference type="InterPro" id="IPR036259">
    <property type="entry name" value="MFS_trans_sf"/>
</dbReference>
<feature type="transmembrane region" description="Helical" evidence="3">
    <location>
        <begin position="217"/>
        <end position="235"/>
    </location>
</feature>
<organism evidence="5 6">
    <name type="scientific">Ridgeia piscesae</name>
    <name type="common">Tubeworm</name>
    <dbReference type="NCBI Taxonomy" id="27915"/>
    <lineage>
        <taxon>Eukaryota</taxon>
        <taxon>Metazoa</taxon>
        <taxon>Spiralia</taxon>
        <taxon>Lophotrochozoa</taxon>
        <taxon>Annelida</taxon>
        <taxon>Polychaeta</taxon>
        <taxon>Sedentaria</taxon>
        <taxon>Canalipalpata</taxon>
        <taxon>Sabellida</taxon>
        <taxon>Siboglinidae</taxon>
        <taxon>Ridgeia</taxon>
    </lineage>
</organism>
<keyword evidence="3" id="KW-0812">Transmembrane</keyword>
<feature type="region of interest" description="Disordered" evidence="2">
    <location>
        <begin position="518"/>
        <end position="543"/>
    </location>
</feature>
<name>A0AAD9UHG4_RIDPI</name>
<dbReference type="PANTHER" id="PTHR11360:SF284">
    <property type="entry name" value="EG:103B4.3 PROTEIN-RELATED"/>
    <property type="match status" value="1"/>
</dbReference>
<feature type="transmembrane region" description="Helical" evidence="3">
    <location>
        <begin position="422"/>
        <end position="443"/>
    </location>
</feature>
<feature type="transmembrane region" description="Helical" evidence="3">
    <location>
        <begin position="100"/>
        <end position="120"/>
    </location>
</feature>
<feature type="transmembrane region" description="Helical" evidence="3">
    <location>
        <begin position="127"/>
        <end position="145"/>
    </location>
</feature>
<dbReference type="GO" id="GO:0008028">
    <property type="term" value="F:monocarboxylic acid transmembrane transporter activity"/>
    <property type="evidence" value="ECO:0007669"/>
    <property type="project" value="TreeGrafter"/>
</dbReference>
<comment type="caution">
    <text evidence="5">The sequence shown here is derived from an EMBL/GenBank/DDBJ whole genome shotgun (WGS) entry which is preliminary data.</text>
</comment>